<accession>A0A383R6W5</accession>
<dbReference type="FunFam" id="3.40.50.1220:FF:000001">
    <property type="entry name" value="Electron transfer flavoprotein, alpha subunit"/>
    <property type="match status" value="1"/>
</dbReference>
<dbReference type="GO" id="GO:0009055">
    <property type="term" value="F:electron transfer activity"/>
    <property type="evidence" value="ECO:0007669"/>
    <property type="project" value="InterPro"/>
</dbReference>
<dbReference type="SMART" id="SM00893">
    <property type="entry name" value="ETF"/>
    <property type="match status" value="1"/>
</dbReference>
<dbReference type="InterPro" id="IPR033947">
    <property type="entry name" value="ETF_alpha_N"/>
</dbReference>
<evidence type="ECO:0000256" key="3">
    <source>
        <dbReference type="ARBA" id="ARBA00022827"/>
    </source>
</evidence>
<dbReference type="InterPro" id="IPR014730">
    <property type="entry name" value="ETF_a/b_N"/>
</dbReference>
<dbReference type="PANTHER" id="PTHR43153">
    <property type="entry name" value="ELECTRON TRANSFER FLAVOPROTEIN ALPHA"/>
    <property type="match status" value="1"/>
</dbReference>
<dbReference type="GO" id="GO:0050660">
    <property type="term" value="F:flavin adenine dinucleotide binding"/>
    <property type="evidence" value="ECO:0007669"/>
    <property type="project" value="InterPro"/>
</dbReference>
<feature type="domain" description="Electron transfer flavoprotein alpha/beta-subunit N-terminal" evidence="5">
    <location>
        <begin position="5"/>
        <end position="192"/>
    </location>
</feature>
<dbReference type="RefSeq" id="WP_138185086.1">
    <property type="nucleotide sequence ID" value="NZ_LS992241.1"/>
</dbReference>
<evidence type="ECO:0000313" key="7">
    <source>
        <dbReference type="Proteomes" id="UP000304148"/>
    </source>
</evidence>
<protein>
    <submittedName>
        <fullName evidence="6">Electron transfer flavoprotein (Alpha subunit)</fullName>
    </submittedName>
</protein>
<dbReference type="EMBL" id="LS992241">
    <property type="protein sequence ID" value="SYX82887.1"/>
    <property type="molecule type" value="Genomic_DNA"/>
</dbReference>
<dbReference type="CDD" id="cd01715">
    <property type="entry name" value="ETF_alpha"/>
    <property type="match status" value="1"/>
</dbReference>
<feature type="binding site" evidence="4">
    <location>
        <begin position="279"/>
        <end position="286"/>
    </location>
    <ligand>
        <name>FAD</name>
        <dbReference type="ChEBI" id="CHEBI:57692"/>
    </ligand>
</feature>
<dbReference type="Pfam" id="PF00766">
    <property type="entry name" value="ETF_alpha"/>
    <property type="match status" value="1"/>
</dbReference>
<keyword evidence="3 4" id="KW-0274">FAD</keyword>
<dbReference type="InterPro" id="IPR014729">
    <property type="entry name" value="Rossmann-like_a/b/a_fold"/>
</dbReference>
<dbReference type="GO" id="GO:0033539">
    <property type="term" value="P:fatty acid beta-oxidation using acyl-CoA dehydrogenase"/>
    <property type="evidence" value="ECO:0007669"/>
    <property type="project" value="TreeGrafter"/>
</dbReference>
<evidence type="ECO:0000256" key="2">
    <source>
        <dbReference type="ARBA" id="ARBA00022630"/>
    </source>
</evidence>
<dbReference type="SUPFAM" id="SSF52402">
    <property type="entry name" value="Adenine nucleotide alpha hydrolases-like"/>
    <property type="match status" value="1"/>
</dbReference>
<name>A0A383R6W5_PAEAL</name>
<keyword evidence="2" id="KW-0285">Flavoprotein</keyword>
<feature type="binding site" evidence="4">
    <location>
        <position position="223"/>
    </location>
    <ligand>
        <name>FAD</name>
        <dbReference type="ChEBI" id="CHEBI:57692"/>
    </ligand>
</feature>
<dbReference type="Pfam" id="PF01012">
    <property type="entry name" value="ETF"/>
    <property type="match status" value="1"/>
</dbReference>
<dbReference type="Gene3D" id="3.40.50.620">
    <property type="entry name" value="HUPs"/>
    <property type="match status" value="1"/>
</dbReference>
<sequence length="335" mass="36259">MSRTYAVIAEIRGDRLRQVTFEALGAAAQMAKPDDRIIVLVIGSQLAEDTIQSLMIPGIAQVSCADDERYKYYEAETYFAALHAFIEQQSPDVVLLGHTAMGRDLAPMLAAQLHTGQISDVVSIRADDSDTTFLRPVYAGKAFETRRFANQARPWIITIRPNNFTPVTQQAGLLPTHESIQKPQVDSLLAPAPSLRTVVHEVVTKMSGSVDLSEAKIIISGGRGVRSAEGFKPLEQLARVLNGAVGASRGACDAGYCDYSLQIGQTGKVVTPEIYFACGISGAIQHIAGMSQARIIVAINIDPEAPIFKVADYGIVGDLFEVVPLLTEQFRKLLS</sequence>
<evidence type="ECO:0000256" key="4">
    <source>
        <dbReference type="PIRSR" id="PIRSR000089-1"/>
    </source>
</evidence>
<dbReference type="PIRSF" id="PIRSF000089">
    <property type="entry name" value="Electra_flavoP_a"/>
    <property type="match status" value="1"/>
</dbReference>
<dbReference type="Gene3D" id="3.40.50.1220">
    <property type="entry name" value="TPP-binding domain"/>
    <property type="match status" value="1"/>
</dbReference>
<dbReference type="SUPFAM" id="SSF52467">
    <property type="entry name" value="DHS-like NAD/FAD-binding domain"/>
    <property type="match status" value="1"/>
</dbReference>
<feature type="binding site" evidence="4">
    <location>
        <begin position="262"/>
        <end position="266"/>
    </location>
    <ligand>
        <name>FAD</name>
        <dbReference type="ChEBI" id="CHEBI:57692"/>
    </ligand>
</feature>
<evidence type="ECO:0000313" key="6">
    <source>
        <dbReference type="EMBL" id="SYX82887.1"/>
    </source>
</evidence>
<evidence type="ECO:0000259" key="5">
    <source>
        <dbReference type="SMART" id="SM00893"/>
    </source>
</evidence>
<comment type="cofactor">
    <cofactor evidence="4">
        <name>FAD</name>
        <dbReference type="ChEBI" id="CHEBI:57692"/>
    </cofactor>
    <text evidence="4">Binds 1 FAD per dimer.</text>
</comment>
<reference evidence="7" key="1">
    <citation type="submission" date="2018-08" db="EMBL/GenBank/DDBJ databases">
        <authorList>
            <person name="Chevrot R."/>
        </authorList>
    </citation>
    <scope>NUCLEOTIDE SEQUENCE [LARGE SCALE GENOMIC DNA]</scope>
</reference>
<feature type="binding site" evidence="4">
    <location>
        <begin position="248"/>
        <end position="249"/>
    </location>
    <ligand>
        <name>FAD</name>
        <dbReference type="ChEBI" id="CHEBI:57692"/>
    </ligand>
</feature>
<gene>
    <name evidence="6" type="primary">etfA</name>
    <name evidence="6" type="ORF">PBLR_11309</name>
</gene>
<proteinExistence type="inferred from homology"/>
<dbReference type="AlphaFoldDB" id="A0A383R6W5"/>
<dbReference type="PANTHER" id="PTHR43153:SF1">
    <property type="entry name" value="ELECTRON TRANSFER FLAVOPROTEIN SUBUNIT ALPHA, MITOCHONDRIAL"/>
    <property type="match status" value="1"/>
</dbReference>
<dbReference type="Proteomes" id="UP000304148">
    <property type="component" value="Chromosome"/>
</dbReference>
<dbReference type="InterPro" id="IPR014731">
    <property type="entry name" value="ETF_asu_C"/>
</dbReference>
<dbReference type="InterPro" id="IPR001308">
    <property type="entry name" value="ETF_a/FixB"/>
</dbReference>
<dbReference type="InterPro" id="IPR029035">
    <property type="entry name" value="DHS-like_NAD/FAD-binding_dom"/>
</dbReference>
<evidence type="ECO:0000256" key="1">
    <source>
        <dbReference type="ARBA" id="ARBA00005817"/>
    </source>
</evidence>
<comment type="similarity">
    <text evidence="1">Belongs to the ETF alpha-subunit/FixB family.</text>
</comment>
<feature type="binding site" evidence="4">
    <location>
        <position position="300"/>
    </location>
    <ligand>
        <name>FAD</name>
        <dbReference type="ChEBI" id="CHEBI:57692"/>
    </ligand>
</feature>
<organism evidence="6 7">
    <name type="scientific">Paenibacillus alvei</name>
    <name type="common">Bacillus alvei</name>
    <dbReference type="NCBI Taxonomy" id="44250"/>
    <lineage>
        <taxon>Bacteria</taxon>
        <taxon>Bacillati</taxon>
        <taxon>Bacillota</taxon>
        <taxon>Bacilli</taxon>
        <taxon>Bacillales</taxon>
        <taxon>Paenibacillaceae</taxon>
        <taxon>Paenibacillus</taxon>
    </lineage>
</organism>